<reference evidence="3 4" key="1">
    <citation type="submission" date="2013-04" db="EMBL/GenBank/DDBJ databases">
        <title>The Genome Sequence of Treponema maltophilum ATCC 51939.</title>
        <authorList>
            <consortium name="The Broad Institute Genomics Platform"/>
            <person name="Earl A."/>
            <person name="Ward D."/>
            <person name="Feldgarden M."/>
            <person name="Gevers D."/>
            <person name="Leonetti C."/>
            <person name="Blanton J.M."/>
            <person name="Dewhirst F.E."/>
            <person name="Izard J."/>
            <person name="Walker B."/>
            <person name="Young S."/>
            <person name="Zeng Q."/>
            <person name="Gargeya S."/>
            <person name="Fitzgerald M."/>
            <person name="Haas B."/>
            <person name="Abouelleil A."/>
            <person name="Allen A.W."/>
            <person name="Alvarado L."/>
            <person name="Arachchi H.M."/>
            <person name="Berlin A.M."/>
            <person name="Chapman S.B."/>
            <person name="Gainer-Dewar J."/>
            <person name="Goldberg J."/>
            <person name="Griggs A."/>
            <person name="Gujja S."/>
            <person name="Hansen M."/>
            <person name="Howarth C."/>
            <person name="Imamovic A."/>
            <person name="Ireland A."/>
            <person name="Larimer J."/>
            <person name="McCowan C."/>
            <person name="Murphy C."/>
            <person name="Pearson M."/>
            <person name="Poon T.W."/>
            <person name="Priest M."/>
            <person name="Roberts A."/>
            <person name="Saif S."/>
            <person name="Shea T."/>
            <person name="Sisk P."/>
            <person name="Sykes S."/>
            <person name="Wortman J."/>
            <person name="Nusbaum C."/>
            <person name="Birren B."/>
        </authorList>
    </citation>
    <scope>NUCLEOTIDE SEQUENCE [LARGE SCALE GENOMIC DNA]</scope>
    <source>
        <strain evidence="3 4">ATCC 51939</strain>
    </source>
</reference>
<evidence type="ECO:0000259" key="2">
    <source>
        <dbReference type="Pfam" id="PF01261"/>
    </source>
</evidence>
<dbReference type="RefSeq" id="WP_016525576.1">
    <property type="nucleotide sequence ID" value="NZ_KE332518.1"/>
</dbReference>
<dbReference type="PANTHER" id="PTHR43489">
    <property type="entry name" value="ISOMERASE"/>
    <property type="match status" value="1"/>
</dbReference>
<dbReference type="InterPro" id="IPR050417">
    <property type="entry name" value="Sugar_Epim/Isomerase"/>
</dbReference>
<keyword evidence="4" id="KW-1185">Reference proteome</keyword>
<dbReference type="PANTHER" id="PTHR43489:SF7">
    <property type="entry name" value="3-DEHYDRO-D-GULOSIDE 4-EPIMERASE-RELATED"/>
    <property type="match status" value="1"/>
</dbReference>
<dbReference type="eggNOG" id="COG1082">
    <property type="taxonomic scope" value="Bacteria"/>
</dbReference>
<dbReference type="SUPFAM" id="SSF51658">
    <property type="entry name" value="Xylose isomerase-like"/>
    <property type="match status" value="1"/>
</dbReference>
<dbReference type="Gene3D" id="3.20.20.150">
    <property type="entry name" value="Divalent-metal-dependent TIM barrel enzymes"/>
    <property type="match status" value="1"/>
</dbReference>
<organism evidence="3 4">
    <name type="scientific">Treponema maltophilum ATCC 51939</name>
    <dbReference type="NCBI Taxonomy" id="1125699"/>
    <lineage>
        <taxon>Bacteria</taxon>
        <taxon>Pseudomonadati</taxon>
        <taxon>Spirochaetota</taxon>
        <taxon>Spirochaetia</taxon>
        <taxon>Spirochaetales</taxon>
        <taxon>Treponemataceae</taxon>
        <taxon>Treponema</taxon>
    </lineage>
</organism>
<dbReference type="InterPro" id="IPR036237">
    <property type="entry name" value="Xyl_isomerase-like_sf"/>
</dbReference>
<dbReference type="GO" id="GO:0016853">
    <property type="term" value="F:isomerase activity"/>
    <property type="evidence" value="ECO:0007669"/>
    <property type="project" value="UniProtKB-KW"/>
</dbReference>
<keyword evidence="1" id="KW-0413">Isomerase</keyword>
<sequence length="282" mass="32330">MDLGIHAYAWCSEWSNDTLNILDKAKEQDLDFLEIPLMCLDKFDARAVLKRKKEVGIDVVTSNVILDAEFDITSTEVSHRKKGVEYLKKCVDATAAVESDCFSGVIYSQYLKPAKRPPTNDEWQYSADCLREVAEYAKKCNINIGFEPVTRYESYLLNTCEQALKLIDMIGLDNVKVHLDTYHMNVEEKDFYHATKAAKGKLIHYHLCECDRGIPGTGHVDWDGVFRALKEINYNGRVGMEGFSDITDNMSTWVWRKLAPNGDVFLTEGIRFIRNMIKKYNL</sequence>
<dbReference type="InterPro" id="IPR013022">
    <property type="entry name" value="Xyl_isomerase-like_TIM-brl"/>
</dbReference>
<dbReference type="Pfam" id="PF01261">
    <property type="entry name" value="AP_endonuc_2"/>
    <property type="match status" value="1"/>
</dbReference>
<dbReference type="Proteomes" id="UP000014541">
    <property type="component" value="Unassembled WGS sequence"/>
</dbReference>
<dbReference type="AlphaFoldDB" id="S3K0D7"/>
<feature type="domain" description="Xylose isomerase-like TIM barrel" evidence="2">
    <location>
        <begin position="23"/>
        <end position="246"/>
    </location>
</feature>
<protein>
    <recommendedName>
        <fullName evidence="2">Xylose isomerase-like TIM barrel domain-containing protein</fullName>
    </recommendedName>
</protein>
<proteinExistence type="predicted"/>
<evidence type="ECO:0000256" key="1">
    <source>
        <dbReference type="ARBA" id="ARBA00023235"/>
    </source>
</evidence>
<comment type="caution">
    <text evidence="3">The sequence shown here is derived from an EMBL/GenBank/DDBJ whole genome shotgun (WGS) entry which is preliminary data.</text>
</comment>
<gene>
    <name evidence="3" type="ORF">HMPREF9194_01292</name>
</gene>
<dbReference type="STRING" id="1125699.HMPREF9194_01292"/>
<dbReference type="EMBL" id="ATFF01000006">
    <property type="protein sequence ID" value="EPF30965.1"/>
    <property type="molecule type" value="Genomic_DNA"/>
</dbReference>
<accession>S3K0D7</accession>
<evidence type="ECO:0000313" key="4">
    <source>
        <dbReference type="Proteomes" id="UP000014541"/>
    </source>
</evidence>
<evidence type="ECO:0000313" key="3">
    <source>
        <dbReference type="EMBL" id="EPF30965.1"/>
    </source>
</evidence>
<dbReference type="HOGENOM" id="CLU_050006_8_2_12"/>
<name>S3K0D7_TREMA</name>
<dbReference type="PATRIC" id="fig|1125699.3.peg.1309"/>
<dbReference type="OrthoDB" id="9814946at2"/>